<reference evidence="1 2" key="1">
    <citation type="submission" date="2020-01" db="EMBL/GenBank/DDBJ databases">
        <authorList>
            <consortium name="DOE Joint Genome Institute"/>
            <person name="Haridas S."/>
            <person name="Albert R."/>
            <person name="Binder M."/>
            <person name="Bloem J."/>
            <person name="Labutti K."/>
            <person name="Salamov A."/>
            <person name="Andreopoulos B."/>
            <person name="Baker S.E."/>
            <person name="Barry K."/>
            <person name="Bills G."/>
            <person name="Bluhm B.H."/>
            <person name="Cannon C."/>
            <person name="Castanera R."/>
            <person name="Culley D.E."/>
            <person name="Daum C."/>
            <person name="Ezra D."/>
            <person name="Gonzalez J.B."/>
            <person name="Henrissat B."/>
            <person name="Kuo A."/>
            <person name="Liang C."/>
            <person name="Lipzen A."/>
            <person name="Lutzoni F."/>
            <person name="Magnuson J."/>
            <person name="Mondo S."/>
            <person name="Nolan M."/>
            <person name="Ohm R."/>
            <person name="Pangilinan J."/>
            <person name="Park H.-J.H."/>
            <person name="Ramirez L."/>
            <person name="Alfaro M."/>
            <person name="Sun H."/>
            <person name="Tritt A."/>
            <person name="Yoshinaga Y."/>
            <person name="Zwiers L.-H.L."/>
            <person name="Turgeon B.G."/>
            <person name="Goodwin S.B."/>
            <person name="Spatafora J.W."/>
            <person name="Crous P.W."/>
            <person name="Grigoriev I.V."/>
        </authorList>
    </citation>
    <scope>NUCLEOTIDE SEQUENCE [LARGE SCALE GENOMIC DNA]</scope>
    <source>
        <strain evidence="1 2">CBS 611.86</strain>
    </source>
</reference>
<gene>
    <name evidence="1" type="ORF">BDV95DRAFT_559996</name>
</gene>
<keyword evidence="2" id="KW-1185">Reference proteome</keyword>
<accession>A0A7C8ICB5</accession>
<comment type="caution">
    <text evidence="1">The sequence shown here is derived from an EMBL/GenBank/DDBJ whole genome shotgun (WGS) entry which is preliminary data.</text>
</comment>
<protein>
    <submittedName>
        <fullName evidence="1">Uncharacterized protein</fullName>
    </submittedName>
</protein>
<sequence>MERGTDNRTVRQSLDERASKHTYNTVFLRLHISNNGKTGHREHARLALPSGFRHQAPDFFSFDDDIRLRNAATLVFALLPARTSTTALNLHPTHTDIRTLHTHTHTHLRAYIPNNPPTYAPTTPSIQFDPIQTAAFLRRFFLLSSAQIFLDPLSAATLVYEVFSMHSSGGVNSL</sequence>
<dbReference type="AlphaFoldDB" id="A0A7C8ICB5"/>
<dbReference type="Proteomes" id="UP000481861">
    <property type="component" value="Unassembled WGS sequence"/>
</dbReference>
<evidence type="ECO:0000313" key="2">
    <source>
        <dbReference type="Proteomes" id="UP000481861"/>
    </source>
</evidence>
<organism evidence="1 2">
    <name type="scientific">Massariosphaeria phaeospora</name>
    <dbReference type="NCBI Taxonomy" id="100035"/>
    <lineage>
        <taxon>Eukaryota</taxon>
        <taxon>Fungi</taxon>
        <taxon>Dikarya</taxon>
        <taxon>Ascomycota</taxon>
        <taxon>Pezizomycotina</taxon>
        <taxon>Dothideomycetes</taxon>
        <taxon>Pleosporomycetidae</taxon>
        <taxon>Pleosporales</taxon>
        <taxon>Pleosporales incertae sedis</taxon>
        <taxon>Massariosphaeria</taxon>
    </lineage>
</organism>
<evidence type="ECO:0000313" key="1">
    <source>
        <dbReference type="EMBL" id="KAF2876097.1"/>
    </source>
</evidence>
<dbReference type="EMBL" id="JAADJZ010000003">
    <property type="protein sequence ID" value="KAF2876097.1"/>
    <property type="molecule type" value="Genomic_DNA"/>
</dbReference>
<proteinExistence type="predicted"/>
<name>A0A7C8ICB5_9PLEO</name>